<dbReference type="PANTHER" id="PTHR34220:SF7">
    <property type="entry name" value="SENSOR HISTIDINE KINASE YPDA"/>
    <property type="match status" value="1"/>
</dbReference>
<feature type="transmembrane region" description="Helical" evidence="1">
    <location>
        <begin position="21"/>
        <end position="41"/>
    </location>
</feature>
<accession>A0A7S7NUS5</accession>
<sequence>MLASMLKITENRTLRRTFGYFLAWTILGLFMFSQGIVQSRFSNDPSPWTHHLTGWMVGVYVWFLLTPGIRWLGRRFPLERRYWLRRAILHTSIAFVVALLQLATEAAILHWIGVFPMYMKTFEATFFFLLIIGFHQGILTYWSVLALQQGFAWYLRYEERKQEALRLELRSSQLERQLVQAHLGALKMQLQPHFLFNTLNAIMVLVRQEKGREAEEMLGRLSDLLRCVLDDVDTQEIPVRREMEYLQLYLSIEQVRFQDRLRVEIAVAPEVLDAAVPHMILQPIVENAIRHGIGRSSTAGRLQISACLVAGRLELRVLDDGPGLLQNAPAQSRGIGLANTRARLEQLYGTEARLIVEDAEGGGVLATMLLPCRTLAMDPGTERMETNALHGFAG</sequence>
<keyword evidence="3" id="KW-0808">Transferase</keyword>
<gene>
    <name evidence="3" type="ORF">IRI77_09235</name>
</gene>
<feature type="domain" description="Histidine kinase" evidence="2">
    <location>
        <begin position="190"/>
        <end position="374"/>
    </location>
</feature>
<dbReference type="PROSITE" id="PS50109">
    <property type="entry name" value="HIS_KIN"/>
    <property type="match status" value="1"/>
</dbReference>
<evidence type="ECO:0000313" key="4">
    <source>
        <dbReference type="Proteomes" id="UP000593892"/>
    </source>
</evidence>
<dbReference type="InterPro" id="IPR005467">
    <property type="entry name" value="His_kinase_dom"/>
</dbReference>
<dbReference type="InterPro" id="IPR036890">
    <property type="entry name" value="HATPase_C_sf"/>
</dbReference>
<dbReference type="PANTHER" id="PTHR34220">
    <property type="entry name" value="SENSOR HISTIDINE KINASE YPDA"/>
    <property type="match status" value="1"/>
</dbReference>
<reference evidence="3 4" key="1">
    <citation type="submission" date="2020-10" db="EMBL/GenBank/DDBJ databases">
        <title>Complete genome sequence of Paludibaculum fermentans P105T, a facultatively anaerobic acidobacterium capable of dissimilatory Fe(III) reduction.</title>
        <authorList>
            <person name="Dedysh S.N."/>
            <person name="Beletsky A.V."/>
            <person name="Kulichevskaya I.S."/>
            <person name="Mardanov A.V."/>
            <person name="Ravin N.V."/>
        </authorList>
    </citation>
    <scope>NUCLEOTIDE SEQUENCE [LARGE SCALE GENOMIC DNA]</scope>
    <source>
        <strain evidence="3 4">P105</strain>
    </source>
</reference>
<dbReference type="InterPro" id="IPR050640">
    <property type="entry name" value="Bact_2-comp_sensor_kinase"/>
</dbReference>
<evidence type="ECO:0000259" key="2">
    <source>
        <dbReference type="PROSITE" id="PS50109"/>
    </source>
</evidence>
<dbReference type="Pfam" id="PF02518">
    <property type="entry name" value="HATPase_c"/>
    <property type="match status" value="1"/>
</dbReference>
<keyword evidence="4" id="KW-1185">Reference proteome</keyword>
<dbReference type="Gene3D" id="3.30.565.10">
    <property type="entry name" value="Histidine kinase-like ATPase, C-terminal domain"/>
    <property type="match status" value="1"/>
</dbReference>
<dbReference type="GO" id="GO:0000155">
    <property type="term" value="F:phosphorelay sensor kinase activity"/>
    <property type="evidence" value="ECO:0007669"/>
    <property type="project" value="InterPro"/>
</dbReference>
<feature type="transmembrane region" description="Helical" evidence="1">
    <location>
        <begin position="53"/>
        <end position="72"/>
    </location>
</feature>
<dbReference type="KEGG" id="pfer:IRI77_09235"/>
<keyword evidence="1" id="KW-0812">Transmembrane</keyword>
<dbReference type="Proteomes" id="UP000593892">
    <property type="component" value="Chromosome"/>
</dbReference>
<evidence type="ECO:0000256" key="1">
    <source>
        <dbReference type="SAM" id="Phobius"/>
    </source>
</evidence>
<dbReference type="GO" id="GO:0016020">
    <property type="term" value="C:membrane"/>
    <property type="evidence" value="ECO:0007669"/>
    <property type="project" value="InterPro"/>
</dbReference>
<feature type="transmembrane region" description="Helical" evidence="1">
    <location>
        <begin position="93"/>
        <end position="112"/>
    </location>
</feature>
<dbReference type="AlphaFoldDB" id="A0A7S7NUS5"/>
<dbReference type="InterPro" id="IPR010559">
    <property type="entry name" value="Sig_transdc_His_kin_internal"/>
</dbReference>
<dbReference type="InterPro" id="IPR003594">
    <property type="entry name" value="HATPase_dom"/>
</dbReference>
<name>A0A7S7NUS5_PALFE</name>
<protein>
    <submittedName>
        <fullName evidence="3">Histidine kinase</fullName>
    </submittedName>
</protein>
<organism evidence="3 4">
    <name type="scientific">Paludibaculum fermentans</name>
    <dbReference type="NCBI Taxonomy" id="1473598"/>
    <lineage>
        <taxon>Bacteria</taxon>
        <taxon>Pseudomonadati</taxon>
        <taxon>Acidobacteriota</taxon>
        <taxon>Terriglobia</taxon>
        <taxon>Bryobacterales</taxon>
        <taxon>Bryobacteraceae</taxon>
        <taxon>Paludibaculum</taxon>
    </lineage>
</organism>
<dbReference type="EMBL" id="CP063849">
    <property type="protein sequence ID" value="QOY90118.1"/>
    <property type="molecule type" value="Genomic_DNA"/>
</dbReference>
<dbReference type="Pfam" id="PF06580">
    <property type="entry name" value="His_kinase"/>
    <property type="match status" value="1"/>
</dbReference>
<evidence type="ECO:0000313" key="3">
    <source>
        <dbReference type="EMBL" id="QOY90118.1"/>
    </source>
</evidence>
<proteinExistence type="predicted"/>
<keyword evidence="1" id="KW-0472">Membrane</keyword>
<dbReference type="RefSeq" id="WP_194451783.1">
    <property type="nucleotide sequence ID" value="NZ_CP063849.1"/>
</dbReference>
<keyword evidence="1" id="KW-1133">Transmembrane helix</keyword>
<keyword evidence="3" id="KW-0418">Kinase</keyword>
<dbReference type="SUPFAM" id="SSF55874">
    <property type="entry name" value="ATPase domain of HSP90 chaperone/DNA topoisomerase II/histidine kinase"/>
    <property type="match status" value="1"/>
</dbReference>
<feature type="transmembrane region" description="Helical" evidence="1">
    <location>
        <begin position="124"/>
        <end position="147"/>
    </location>
</feature>